<evidence type="ECO:0000313" key="10">
    <source>
        <dbReference type="Proteomes" id="UP000176547"/>
    </source>
</evidence>
<dbReference type="InterPro" id="IPR002132">
    <property type="entry name" value="Ribosomal_uL5"/>
</dbReference>
<comment type="function">
    <text evidence="5">This is 1 of the proteins that bind and probably mediate the attachment of the 5S RNA into the large ribosomal subunit, where it forms part of the central protuberance. In the 70S ribosome it contacts protein S13 of the 30S subunit (bridge B1b), connecting the 2 subunits; this bridge is implicated in subunit movement. Contacts the P site tRNA; the 5S rRNA and some of its associated proteins might help stabilize positioning of ribosome-bound tRNAs.</text>
</comment>
<evidence type="ECO:0000256" key="5">
    <source>
        <dbReference type="HAMAP-Rule" id="MF_01333"/>
    </source>
</evidence>
<evidence type="ECO:0000313" key="9">
    <source>
        <dbReference type="EMBL" id="OGE73924.1"/>
    </source>
</evidence>
<dbReference type="GO" id="GO:0000049">
    <property type="term" value="F:tRNA binding"/>
    <property type="evidence" value="ECO:0007669"/>
    <property type="project" value="UniProtKB-UniRule"/>
</dbReference>
<proteinExistence type="inferred from homology"/>
<keyword evidence="5" id="KW-0820">tRNA-binding</keyword>
<reference evidence="9 10" key="1">
    <citation type="journal article" date="2016" name="Nat. Commun.">
        <title>Thousands of microbial genomes shed light on interconnected biogeochemical processes in an aquifer system.</title>
        <authorList>
            <person name="Anantharaman K."/>
            <person name="Brown C.T."/>
            <person name="Hug L.A."/>
            <person name="Sharon I."/>
            <person name="Castelle C.J."/>
            <person name="Probst A.J."/>
            <person name="Thomas B.C."/>
            <person name="Singh A."/>
            <person name="Wilkins M.J."/>
            <person name="Karaoz U."/>
            <person name="Brodie E.L."/>
            <person name="Williams K.H."/>
            <person name="Hubbard S.S."/>
            <person name="Banfield J.F."/>
        </authorList>
    </citation>
    <scope>NUCLEOTIDE SEQUENCE [LARGE SCALE GENOMIC DNA]</scope>
</reference>
<dbReference type="InterPro" id="IPR031309">
    <property type="entry name" value="Ribosomal_uL5_C"/>
</dbReference>
<keyword evidence="5" id="KW-0694">RNA-binding</keyword>
<evidence type="ECO:0000259" key="7">
    <source>
        <dbReference type="Pfam" id="PF00281"/>
    </source>
</evidence>
<dbReference type="InterPro" id="IPR031310">
    <property type="entry name" value="Ribosomal_uL5_N"/>
</dbReference>
<dbReference type="PIRSF" id="PIRSF002161">
    <property type="entry name" value="Ribosomal_L5"/>
    <property type="match status" value="1"/>
</dbReference>
<gene>
    <name evidence="5" type="primary">rplE</name>
    <name evidence="9" type="ORF">A3K06_03245</name>
</gene>
<dbReference type="FunFam" id="3.30.1440.10:FF:000001">
    <property type="entry name" value="50S ribosomal protein L5"/>
    <property type="match status" value="1"/>
</dbReference>
<comment type="subunit">
    <text evidence="5">Part of the 50S ribosomal subunit; part of the 5S rRNA/L5/L18/L25 subcomplex. Contacts the 5S rRNA and the P site tRNA. Forms a bridge to the 30S subunit in the 70S ribosome.</text>
</comment>
<dbReference type="GO" id="GO:1990904">
    <property type="term" value="C:ribonucleoprotein complex"/>
    <property type="evidence" value="ECO:0007669"/>
    <property type="project" value="UniProtKB-KW"/>
</dbReference>
<dbReference type="GO" id="GO:0019843">
    <property type="term" value="F:rRNA binding"/>
    <property type="evidence" value="ECO:0007669"/>
    <property type="project" value="UniProtKB-UniRule"/>
</dbReference>
<dbReference type="Pfam" id="PF00673">
    <property type="entry name" value="Ribosomal_L5_C"/>
    <property type="match status" value="1"/>
</dbReference>
<dbReference type="HAMAP" id="MF_01333_B">
    <property type="entry name" value="Ribosomal_uL5_B"/>
    <property type="match status" value="1"/>
</dbReference>
<dbReference type="AlphaFoldDB" id="A0A1F5N8I8"/>
<accession>A0A1F5N8I8</accession>
<sequence>MTRLLERYRSTIVPQLQTELKLSNRMAVPRIEKIVVNAGLGKPLVAQPKNLEAFTGAFRKIVGQQPLVTKARKAISAFKIREGQIVGLAATLRGKRMYDFLDKLVNVALPRARDFRGIPRSGFDGRGNYSLGLREHVIFPEMAQEEVASTFGLQVTVVTTARNDEEAFALLKKFGFPFAHEAAKGRKNT</sequence>
<evidence type="ECO:0000256" key="4">
    <source>
        <dbReference type="ARBA" id="ARBA00035245"/>
    </source>
</evidence>
<comment type="similarity">
    <text evidence="1 5 6">Belongs to the universal ribosomal protein uL5 family.</text>
</comment>
<evidence type="ECO:0000259" key="8">
    <source>
        <dbReference type="Pfam" id="PF00673"/>
    </source>
</evidence>
<dbReference type="InterPro" id="IPR022803">
    <property type="entry name" value="Ribosomal_uL5_dom_sf"/>
</dbReference>
<dbReference type="Pfam" id="PF00281">
    <property type="entry name" value="Ribosomal_L5"/>
    <property type="match status" value="1"/>
</dbReference>
<keyword evidence="2 5" id="KW-0689">Ribosomal protein</keyword>
<dbReference type="SUPFAM" id="SSF55282">
    <property type="entry name" value="RL5-like"/>
    <property type="match status" value="1"/>
</dbReference>
<dbReference type="PANTHER" id="PTHR11994">
    <property type="entry name" value="60S RIBOSOMAL PROTEIN L11-RELATED"/>
    <property type="match status" value="1"/>
</dbReference>
<dbReference type="GO" id="GO:0003735">
    <property type="term" value="F:structural constituent of ribosome"/>
    <property type="evidence" value="ECO:0007669"/>
    <property type="project" value="InterPro"/>
</dbReference>
<dbReference type="GO" id="GO:0005840">
    <property type="term" value="C:ribosome"/>
    <property type="evidence" value="ECO:0007669"/>
    <property type="project" value="UniProtKB-KW"/>
</dbReference>
<evidence type="ECO:0000256" key="1">
    <source>
        <dbReference type="ARBA" id="ARBA00008553"/>
    </source>
</evidence>
<dbReference type="Gene3D" id="3.30.1440.10">
    <property type="match status" value="1"/>
</dbReference>
<protein>
    <recommendedName>
        <fullName evidence="4 5">Large ribosomal subunit protein uL5</fullName>
    </recommendedName>
</protein>
<comment type="caution">
    <text evidence="9">The sequence shown here is derived from an EMBL/GenBank/DDBJ whole genome shotgun (WGS) entry which is preliminary data.</text>
</comment>
<evidence type="ECO:0000256" key="6">
    <source>
        <dbReference type="RuleBase" id="RU003930"/>
    </source>
</evidence>
<dbReference type="NCBIfam" id="NF000585">
    <property type="entry name" value="PRK00010.1"/>
    <property type="match status" value="1"/>
</dbReference>
<dbReference type="InterPro" id="IPR020930">
    <property type="entry name" value="Ribosomal_uL5_bac-type"/>
</dbReference>
<keyword evidence="3 5" id="KW-0687">Ribonucleoprotein</keyword>
<feature type="domain" description="Large ribosomal subunit protein uL5 C-terminal" evidence="8">
    <location>
        <begin position="86"/>
        <end position="178"/>
    </location>
</feature>
<feature type="domain" description="Large ribosomal subunit protein uL5 N-terminal" evidence="7">
    <location>
        <begin position="24"/>
        <end position="81"/>
    </location>
</feature>
<dbReference type="GO" id="GO:0006412">
    <property type="term" value="P:translation"/>
    <property type="evidence" value="ECO:0007669"/>
    <property type="project" value="UniProtKB-UniRule"/>
</dbReference>
<keyword evidence="5" id="KW-0699">rRNA-binding</keyword>
<evidence type="ECO:0000256" key="2">
    <source>
        <dbReference type="ARBA" id="ARBA00022980"/>
    </source>
</evidence>
<name>A0A1F5N8I8_9BACT</name>
<evidence type="ECO:0000256" key="3">
    <source>
        <dbReference type="ARBA" id="ARBA00023274"/>
    </source>
</evidence>
<organism evidence="9 10">
    <name type="scientific">Candidatus Doudnabacteria bacterium RIFCSPHIGHO2_01_52_17</name>
    <dbReference type="NCBI Taxonomy" id="1817820"/>
    <lineage>
        <taxon>Bacteria</taxon>
        <taxon>Candidatus Doudnaibacteriota</taxon>
    </lineage>
</organism>
<dbReference type="Proteomes" id="UP000176547">
    <property type="component" value="Unassembled WGS sequence"/>
</dbReference>
<dbReference type="EMBL" id="MFEG01000075">
    <property type="protein sequence ID" value="OGE73924.1"/>
    <property type="molecule type" value="Genomic_DNA"/>
</dbReference>